<evidence type="ECO:0000256" key="6">
    <source>
        <dbReference type="ARBA" id="ARBA00022500"/>
    </source>
</evidence>
<dbReference type="GO" id="GO:0050918">
    <property type="term" value="P:positive chemotaxis"/>
    <property type="evidence" value="ECO:0007669"/>
    <property type="project" value="TreeGrafter"/>
</dbReference>
<comment type="subcellular location">
    <subcellularLocation>
        <location evidence="1">Bacterial flagellum basal body</location>
    </subcellularLocation>
    <subcellularLocation>
        <location evidence="2">Cell membrane</location>
        <topology evidence="2">Peripheral membrane protein</topology>
    </subcellularLocation>
</comment>
<dbReference type="AlphaFoldDB" id="A0A9D1MZ20"/>
<dbReference type="SUPFAM" id="SSF101801">
    <property type="entry name" value="Surface presentation of antigens (SPOA)"/>
    <property type="match status" value="1"/>
</dbReference>
<evidence type="ECO:0000256" key="10">
    <source>
        <dbReference type="NCBIfam" id="TIGR01397"/>
    </source>
</evidence>
<protein>
    <recommendedName>
        <fullName evidence="4 10">Flagellar motor switch protein FliM</fullName>
    </recommendedName>
</protein>
<evidence type="ECO:0000256" key="8">
    <source>
        <dbReference type="ARBA" id="ARBA00023136"/>
    </source>
</evidence>
<name>A0A9D1MZ20_9CLOT</name>
<dbReference type="CDD" id="cd17908">
    <property type="entry name" value="FliM"/>
    <property type="match status" value="1"/>
</dbReference>
<keyword evidence="8" id="KW-0472">Membrane</keyword>
<evidence type="ECO:0000256" key="7">
    <source>
        <dbReference type="ARBA" id="ARBA00022779"/>
    </source>
</evidence>
<organism evidence="12 13">
    <name type="scientific">Candidatus Limenecus avicola</name>
    <dbReference type="NCBI Taxonomy" id="2840847"/>
    <lineage>
        <taxon>Bacteria</taxon>
        <taxon>Bacillati</taxon>
        <taxon>Bacillota</taxon>
        <taxon>Clostridia</taxon>
        <taxon>Eubacteriales</taxon>
        <taxon>Clostridiaceae</taxon>
        <taxon>Clostridiaceae incertae sedis</taxon>
        <taxon>Candidatus Limenecus</taxon>
    </lineage>
</organism>
<evidence type="ECO:0000256" key="9">
    <source>
        <dbReference type="ARBA" id="ARBA00023143"/>
    </source>
</evidence>
<dbReference type="PANTHER" id="PTHR30034">
    <property type="entry name" value="FLAGELLAR MOTOR SWITCH PROTEIN FLIM"/>
    <property type="match status" value="1"/>
</dbReference>
<feature type="domain" description="Flagellar motor switch protein FliN-like C-terminal" evidence="11">
    <location>
        <begin position="257"/>
        <end position="326"/>
    </location>
</feature>
<dbReference type="GO" id="GO:0003774">
    <property type="term" value="F:cytoskeletal motor activity"/>
    <property type="evidence" value="ECO:0007669"/>
    <property type="project" value="InterPro"/>
</dbReference>
<dbReference type="Gene3D" id="3.40.1550.10">
    <property type="entry name" value="CheC-like"/>
    <property type="match status" value="1"/>
</dbReference>
<dbReference type="GO" id="GO:0071978">
    <property type="term" value="P:bacterial-type flagellum-dependent swarming motility"/>
    <property type="evidence" value="ECO:0007669"/>
    <property type="project" value="TreeGrafter"/>
</dbReference>
<gene>
    <name evidence="12" type="primary">fliM</name>
    <name evidence="12" type="ORF">IAD26_00740</name>
</gene>
<dbReference type="GO" id="GO:0009425">
    <property type="term" value="C:bacterial-type flagellum basal body"/>
    <property type="evidence" value="ECO:0007669"/>
    <property type="project" value="UniProtKB-SubCell"/>
</dbReference>
<evidence type="ECO:0000256" key="3">
    <source>
        <dbReference type="ARBA" id="ARBA00011049"/>
    </source>
</evidence>
<dbReference type="SUPFAM" id="SSF103039">
    <property type="entry name" value="CheC-like"/>
    <property type="match status" value="1"/>
</dbReference>
<evidence type="ECO:0000313" key="12">
    <source>
        <dbReference type="EMBL" id="HIU91638.1"/>
    </source>
</evidence>
<evidence type="ECO:0000256" key="2">
    <source>
        <dbReference type="ARBA" id="ARBA00004202"/>
    </source>
</evidence>
<dbReference type="PIRSF" id="PIRSF002888">
    <property type="entry name" value="FliM"/>
    <property type="match status" value="1"/>
</dbReference>
<dbReference type="Gene3D" id="2.30.330.10">
    <property type="entry name" value="SpoA-like"/>
    <property type="match status" value="1"/>
</dbReference>
<evidence type="ECO:0000256" key="5">
    <source>
        <dbReference type="ARBA" id="ARBA00022475"/>
    </source>
</evidence>
<reference evidence="12" key="2">
    <citation type="journal article" date="2021" name="PeerJ">
        <title>Extensive microbial diversity within the chicken gut microbiome revealed by metagenomics and culture.</title>
        <authorList>
            <person name="Gilroy R."/>
            <person name="Ravi A."/>
            <person name="Getino M."/>
            <person name="Pursley I."/>
            <person name="Horton D.L."/>
            <person name="Alikhan N.F."/>
            <person name="Baker D."/>
            <person name="Gharbi K."/>
            <person name="Hall N."/>
            <person name="Watson M."/>
            <person name="Adriaenssens E.M."/>
            <person name="Foster-Nyarko E."/>
            <person name="Jarju S."/>
            <person name="Secka A."/>
            <person name="Antonio M."/>
            <person name="Oren A."/>
            <person name="Chaudhuri R.R."/>
            <person name="La Ragione R."/>
            <person name="Hildebrand F."/>
            <person name="Pallen M.J."/>
        </authorList>
    </citation>
    <scope>NUCLEOTIDE SEQUENCE</scope>
    <source>
        <strain evidence="12">CHK154-7741</strain>
    </source>
</reference>
<dbReference type="NCBIfam" id="TIGR01397">
    <property type="entry name" value="fliM_switch"/>
    <property type="match status" value="1"/>
</dbReference>
<dbReference type="Pfam" id="PF01052">
    <property type="entry name" value="FliMN_C"/>
    <property type="match status" value="1"/>
</dbReference>
<evidence type="ECO:0000256" key="4">
    <source>
        <dbReference type="ARBA" id="ARBA00021898"/>
    </source>
</evidence>
<accession>A0A9D1MZ20</accession>
<proteinExistence type="inferred from homology"/>
<keyword evidence="12" id="KW-0969">Cilium</keyword>
<dbReference type="PRINTS" id="PR00955">
    <property type="entry name" value="FLGMOTORFLIM"/>
</dbReference>
<keyword evidence="7" id="KW-0283">Flagellar rotation</keyword>
<keyword evidence="12" id="KW-0966">Cell projection</keyword>
<keyword evidence="6" id="KW-0145">Chemotaxis</keyword>
<evidence type="ECO:0000259" key="11">
    <source>
        <dbReference type="Pfam" id="PF01052"/>
    </source>
</evidence>
<dbReference type="GO" id="GO:0005886">
    <property type="term" value="C:plasma membrane"/>
    <property type="evidence" value="ECO:0007669"/>
    <property type="project" value="UniProtKB-SubCell"/>
</dbReference>
<dbReference type="InterPro" id="IPR001543">
    <property type="entry name" value="FliN-like_C"/>
</dbReference>
<comment type="similarity">
    <text evidence="3">Belongs to the FliM family.</text>
</comment>
<comment type="caution">
    <text evidence="12">The sequence shown here is derived from an EMBL/GenBank/DDBJ whole genome shotgun (WGS) entry which is preliminary data.</text>
</comment>
<dbReference type="Pfam" id="PF02154">
    <property type="entry name" value="FliM"/>
    <property type="match status" value="1"/>
</dbReference>
<keyword evidence="12" id="KW-0282">Flagellum</keyword>
<evidence type="ECO:0000256" key="1">
    <source>
        <dbReference type="ARBA" id="ARBA00004117"/>
    </source>
</evidence>
<evidence type="ECO:0000313" key="13">
    <source>
        <dbReference type="Proteomes" id="UP000886748"/>
    </source>
</evidence>
<dbReference type="InterPro" id="IPR028976">
    <property type="entry name" value="CheC-like_sf"/>
</dbReference>
<reference evidence="12" key="1">
    <citation type="submission" date="2020-10" db="EMBL/GenBank/DDBJ databases">
        <authorList>
            <person name="Gilroy R."/>
        </authorList>
    </citation>
    <scope>NUCLEOTIDE SEQUENCE</scope>
    <source>
        <strain evidence="12">CHK154-7741</strain>
    </source>
</reference>
<keyword evidence="5" id="KW-1003">Cell membrane</keyword>
<dbReference type="Proteomes" id="UP000886748">
    <property type="component" value="Unassembled WGS sequence"/>
</dbReference>
<dbReference type="EMBL" id="DVOD01000008">
    <property type="protein sequence ID" value="HIU91638.1"/>
    <property type="molecule type" value="Genomic_DNA"/>
</dbReference>
<keyword evidence="9" id="KW-0975">Bacterial flagellum</keyword>
<dbReference type="InterPro" id="IPR036429">
    <property type="entry name" value="SpoA-like_sf"/>
</dbReference>
<dbReference type="PANTHER" id="PTHR30034:SF6">
    <property type="entry name" value="YOP PROTEINS TRANSLOCATION PROTEIN Q"/>
    <property type="match status" value="1"/>
</dbReference>
<sequence length="338" mass="38395">MSGFQSANNNNTDMFPQDYADKDIFINGIDETDEHKKGYKLYNFRRPDKFSKDHLRGLQDIHKEFSRQLALVLTAYLRMHLEVDVVSVDQLTYDEFMRSVPSPISIAIFELNPLPGQVLLGISFEVLSSIVDRMLGGVGTVEAKARELTDVEESLLKKMIERTIQTLADAWSHIIPVESHLIGLDNNYSGIQVATAGEIVALITLEVHISGKHYGLISLCFPYPVLENILSQLTTQHIFQTKGIIATSEERQKMIEKLDTSLVDINVLFGQTDISLKEFLDLKEGDVLKLDNAATEDLIIKVNGERKFYARPGRIKDKICVKVTDRYDYYVDALKRYF</sequence>
<dbReference type="InterPro" id="IPR001689">
    <property type="entry name" value="Flag_FliM"/>
</dbReference>